<feature type="transmembrane region" description="Helical" evidence="2">
    <location>
        <begin position="342"/>
        <end position="366"/>
    </location>
</feature>
<dbReference type="EMBL" id="JAECZO010000201">
    <property type="protein sequence ID" value="KAK7199023.1"/>
    <property type="molecule type" value="Genomic_DNA"/>
</dbReference>
<feature type="compositionally biased region" description="Basic and acidic residues" evidence="1">
    <location>
        <begin position="528"/>
        <end position="537"/>
    </location>
</feature>
<keyword evidence="2" id="KW-0472">Membrane</keyword>
<evidence type="ECO:0000256" key="2">
    <source>
        <dbReference type="SAM" id="Phobius"/>
    </source>
</evidence>
<dbReference type="PANTHER" id="PTHR42253">
    <property type="entry name" value="TRANSMEMBRANE PROTEIN-RELATED"/>
    <property type="match status" value="1"/>
</dbReference>
<feature type="transmembrane region" description="Helical" evidence="2">
    <location>
        <begin position="628"/>
        <end position="649"/>
    </location>
</feature>
<accession>A0AAW0F1S0</accession>
<keyword evidence="4" id="KW-1185">Reference proteome</keyword>
<dbReference type="AlphaFoldDB" id="A0AAW0F1S0"/>
<organism evidence="3 4">
    <name type="scientific">Novymonas esmeraldas</name>
    <dbReference type="NCBI Taxonomy" id="1808958"/>
    <lineage>
        <taxon>Eukaryota</taxon>
        <taxon>Discoba</taxon>
        <taxon>Euglenozoa</taxon>
        <taxon>Kinetoplastea</taxon>
        <taxon>Metakinetoplastina</taxon>
        <taxon>Trypanosomatida</taxon>
        <taxon>Trypanosomatidae</taxon>
        <taxon>Novymonas</taxon>
    </lineage>
</organism>
<dbReference type="PANTHER" id="PTHR42253:SF1">
    <property type="entry name" value="TRANSMEMBRANE PROTEIN"/>
    <property type="match status" value="1"/>
</dbReference>
<feature type="compositionally biased region" description="Low complexity" evidence="1">
    <location>
        <begin position="130"/>
        <end position="139"/>
    </location>
</feature>
<dbReference type="Proteomes" id="UP001430356">
    <property type="component" value="Unassembled WGS sequence"/>
</dbReference>
<comment type="caution">
    <text evidence="3">The sequence shown here is derived from an EMBL/GenBank/DDBJ whole genome shotgun (WGS) entry which is preliminary data.</text>
</comment>
<evidence type="ECO:0000313" key="4">
    <source>
        <dbReference type="Proteomes" id="UP001430356"/>
    </source>
</evidence>
<keyword evidence="2" id="KW-0812">Transmembrane</keyword>
<feature type="transmembrane region" description="Helical" evidence="2">
    <location>
        <begin position="688"/>
        <end position="708"/>
    </location>
</feature>
<feature type="region of interest" description="Disordered" evidence="1">
    <location>
        <begin position="23"/>
        <end position="81"/>
    </location>
</feature>
<protein>
    <submittedName>
        <fullName evidence="3">Uncharacterized protein</fullName>
    </submittedName>
</protein>
<evidence type="ECO:0000313" key="3">
    <source>
        <dbReference type="EMBL" id="KAK7199023.1"/>
    </source>
</evidence>
<feature type="region of interest" description="Disordered" evidence="1">
    <location>
        <begin position="528"/>
        <end position="557"/>
    </location>
</feature>
<feature type="transmembrane region" description="Helical" evidence="2">
    <location>
        <begin position="314"/>
        <end position="335"/>
    </location>
</feature>
<name>A0AAW0F1S0_9TRYP</name>
<sequence>MSPIHAKRFEALGLGVSTTADGAAVESSCSSAMPASAASSRPPYSPLHSRSGSGRGSRCSPVAAMEEPRRGGPASEHDLSSAASSVVAAAARESWPLSRTSSPRGLAASQLLGRMSTSVCIESSDAPRTAAVARAPTPRGGDNASMAASRDDPNTMSNLSVAPAVVAPAATVAAGGGVVGYVRALPRRLVSAAVPPLRMCRERLRRMTIKQMLWVILLVALVMVGNFMQIVMLNFWLISFPADGTPGNYTAFAVPGIFFAVLFALLFGAYAVVRRPSLQFARHAHGWGILVGVGFCDAFNSWMATYAASYTSEVLQALFANLCPLYAVFLCKWILQDTRRYANAYIVSVFVLTICGILAASLYGLIKDHNMGEGNWWILIYFLSMPFRVLMNVWQSLYMIVYTRDPKFVPWLRVRLATEEDAAAASPAVAAAAGVAGLRGETNNDDGTPDTSDTCIAGVDVVAQGCAPLTKKVTASAVPRNGVDAVEAGDDCDAEELDCDAPQTRATLSTAAVVSLREPIASFAEVRDAMGSRHSEDESGSGGDNNTPTASTAPPLPTQTMFTVRYNQGEDTIVKLVMLAGETVLQMCFTLCLLPADALPWWGNSKTVSATWGNFIEGVRCVFTIGDNFLYCFLYTLGFVFTYVGCAYLNHYSAALCSIVTQLSSPVTALMLVIVPSWNVQVDGDSPWYYNVIAILCLCVAALLYVVWEEVTEEEKVHTEYELKMNVLHVRPSSHEAPHAVTIHG</sequence>
<reference evidence="3 4" key="1">
    <citation type="journal article" date="2021" name="MBio">
        <title>A New Model Trypanosomatid, Novymonas esmeraldas: Genomic Perception of Its 'Candidatus Pandoraea novymonadis' Endosymbiont.</title>
        <authorList>
            <person name="Zakharova A."/>
            <person name="Saura A."/>
            <person name="Butenko A."/>
            <person name="Podesvova L."/>
            <person name="Warmusova S."/>
            <person name="Kostygov A.Y."/>
            <person name="Nenarokova A."/>
            <person name="Lukes J."/>
            <person name="Opperdoes F.R."/>
            <person name="Yurchenko V."/>
        </authorList>
    </citation>
    <scope>NUCLEOTIDE SEQUENCE [LARGE SCALE GENOMIC DNA]</scope>
    <source>
        <strain evidence="3 4">E262AT.01</strain>
    </source>
</reference>
<feature type="transmembrane region" description="Helical" evidence="2">
    <location>
        <begin position="213"/>
        <end position="237"/>
    </location>
</feature>
<evidence type="ECO:0000256" key="1">
    <source>
        <dbReference type="SAM" id="MobiDB-lite"/>
    </source>
</evidence>
<gene>
    <name evidence="3" type="ORF">NESM_000870500</name>
</gene>
<feature type="compositionally biased region" description="Low complexity" evidence="1">
    <location>
        <begin position="27"/>
        <end position="42"/>
    </location>
</feature>
<proteinExistence type="predicted"/>
<feature type="region of interest" description="Disordered" evidence="1">
    <location>
        <begin position="130"/>
        <end position="153"/>
    </location>
</feature>
<feature type="compositionally biased region" description="Basic and acidic residues" evidence="1">
    <location>
        <begin position="66"/>
        <end position="79"/>
    </location>
</feature>
<feature type="compositionally biased region" description="Low complexity" evidence="1">
    <location>
        <begin position="49"/>
        <end position="58"/>
    </location>
</feature>
<feature type="transmembrane region" description="Helical" evidence="2">
    <location>
        <begin position="378"/>
        <end position="401"/>
    </location>
</feature>
<keyword evidence="2" id="KW-1133">Transmembrane helix</keyword>
<feature type="transmembrane region" description="Helical" evidence="2">
    <location>
        <begin position="285"/>
        <end position="308"/>
    </location>
</feature>
<feature type="transmembrane region" description="Helical" evidence="2">
    <location>
        <begin position="249"/>
        <end position="273"/>
    </location>
</feature>